<feature type="chain" id="PRO_5001654797" description="DUF1161 domain-containing protein" evidence="1">
    <location>
        <begin position="22"/>
        <end position="101"/>
    </location>
</feature>
<organism evidence="2 3">
    <name type="scientific">Xenorhabdus poinarii G6</name>
    <dbReference type="NCBI Taxonomy" id="1354304"/>
    <lineage>
        <taxon>Bacteria</taxon>
        <taxon>Pseudomonadati</taxon>
        <taxon>Pseudomonadota</taxon>
        <taxon>Gammaproteobacteria</taxon>
        <taxon>Enterobacterales</taxon>
        <taxon>Morganellaceae</taxon>
        <taxon>Xenorhabdus</taxon>
    </lineage>
</organism>
<gene>
    <name evidence="2" type="ORF">XPG1_1708</name>
</gene>
<keyword evidence="1" id="KW-0732">Signal</keyword>
<proteinExistence type="predicted"/>
<evidence type="ECO:0000313" key="3">
    <source>
        <dbReference type="Proteomes" id="UP000032735"/>
    </source>
</evidence>
<dbReference type="STRING" id="1354304.XPG1_1708"/>
<sequence length="101" mass="10932">MKKILLTGALFVALSSFAAQATQDSQKVTCESLKEEIAQKIMKNGVSKTDFRLDLISGDHVNTSGKVIGHCDKGKTKIVYIRLSHTSTAPDKAPSDKKSSH</sequence>
<protein>
    <recommendedName>
        <fullName evidence="4">DUF1161 domain-containing protein</fullName>
    </recommendedName>
</protein>
<feature type="signal peptide" evidence="1">
    <location>
        <begin position="1"/>
        <end position="21"/>
    </location>
</feature>
<dbReference type="OrthoDB" id="6183281at2"/>
<reference evidence="2 3" key="1">
    <citation type="submission" date="2013-07" db="EMBL/GenBank/DDBJ databases">
        <authorList>
            <person name="Genoscope - CEA"/>
        </authorList>
    </citation>
    <scope>NUCLEOTIDE SEQUENCE [LARGE SCALE GENOMIC DNA]</scope>
    <source>
        <strain evidence="2 3">G6</strain>
    </source>
</reference>
<evidence type="ECO:0008006" key="4">
    <source>
        <dbReference type="Google" id="ProtNLM"/>
    </source>
</evidence>
<dbReference type="AlphaFoldDB" id="A0A068R2G3"/>
<dbReference type="EMBL" id="FO704551">
    <property type="protein sequence ID" value="CDG21363.1"/>
    <property type="molecule type" value="Genomic_DNA"/>
</dbReference>
<dbReference type="KEGG" id="xpo:XPG1_1708"/>
<name>A0A068R2G3_9GAMM</name>
<evidence type="ECO:0000313" key="2">
    <source>
        <dbReference type="EMBL" id="CDG21363.1"/>
    </source>
</evidence>
<accession>A0A068R2G3</accession>
<dbReference type="HOGENOM" id="CLU_155120_0_1_6"/>
<evidence type="ECO:0000256" key="1">
    <source>
        <dbReference type="SAM" id="SignalP"/>
    </source>
</evidence>
<dbReference type="Proteomes" id="UP000032735">
    <property type="component" value="Chromosome"/>
</dbReference>
<dbReference type="InterPro" id="IPR010595">
    <property type="entry name" value="DUF1161"/>
</dbReference>
<keyword evidence="3" id="KW-1185">Reference proteome</keyword>
<dbReference type="Pfam" id="PF06649">
    <property type="entry name" value="DUF1161"/>
    <property type="match status" value="1"/>
</dbReference>